<sequence length="85" mass="9922">MEKKLKHMELNALERDIFASQHNTLNLKLQHLAEEYAHLYDSYGKGLAEMGEQLLHHAEFLHHNRKNAEDVSWAGVLKELMRRSG</sequence>
<proteinExistence type="predicted"/>
<evidence type="ECO:0000313" key="1">
    <source>
        <dbReference type="EMBL" id="NIF02549.1"/>
    </source>
</evidence>
<reference evidence="1 2" key="1">
    <citation type="journal article" date="2019" name="bioRxiv">
        <title>Bacteria contribute to plant secondary compound degradation in a generalist herbivore system.</title>
        <authorList>
            <person name="Francoeur C.B."/>
            <person name="Khadempour L."/>
            <person name="Moreira-Soto R.D."/>
            <person name="Gotting K."/>
            <person name="Book A.J."/>
            <person name="Pinto-Tomas A.A."/>
            <person name="Keefover-Ring K."/>
            <person name="Currie C.R."/>
        </authorList>
    </citation>
    <scope>NUCLEOTIDE SEQUENCE [LARGE SCALE GENOMIC DNA]</scope>
    <source>
        <strain evidence="1 2">Acro-805</strain>
    </source>
</reference>
<keyword evidence="2" id="KW-1185">Reference proteome</keyword>
<name>A0ABX0R337_9GAMM</name>
<evidence type="ECO:0000313" key="2">
    <source>
        <dbReference type="Proteomes" id="UP000780690"/>
    </source>
</evidence>
<dbReference type="Proteomes" id="UP000780690">
    <property type="component" value="Unassembled WGS sequence"/>
</dbReference>
<organism evidence="1 2">
    <name type="scientific">Candidatus Pantoea formicae</name>
    <dbReference type="NCBI Taxonomy" id="2608355"/>
    <lineage>
        <taxon>Bacteria</taxon>
        <taxon>Pseudomonadati</taxon>
        <taxon>Pseudomonadota</taxon>
        <taxon>Gammaproteobacteria</taxon>
        <taxon>Enterobacterales</taxon>
        <taxon>Erwiniaceae</taxon>
        <taxon>Pantoea</taxon>
    </lineage>
</organism>
<gene>
    <name evidence="1" type="ORF">F3J38_21240</name>
</gene>
<accession>A0ABX0R337</accession>
<dbReference type="RefSeq" id="WP_167141643.1">
    <property type="nucleotide sequence ID" value="NZ_VWXD01000008.1"/>
</dbReference>
<dbReference type="EMBL" id="VWXD01000008">
    <property type="protein sequence ID" value="NIF02549.1"/>
    <property type="molecule type" value="Genomic_DNA"/>
</dbReference>
<comment type="caution">
    <text evidence="1">The sequence shown here is derived from an EMBL/GenBank/DDBJ whole genome shotgun (WGS) entry which is preliminary data.</text>
</comment>
<protein>
    <submittedName>
        <fullName evidence="1">Uncharacterized protein</fullName>
    </submittedName>
</protein>